<dbReference type="InterPro" id="IPR050091">
    <property type="entry name" value="PKS_NRPS_Biosynth_Enz"/>
</dbReference>
<dbReference type="SUPFAM" id="SSF53901">
    <property type="entry name" value="Thiolase-like"/>
    <property type="match status" value="1"/>
</dbReference>
<organism evidence="8 9">
    <name type="scientific">Mya arenaria</name>
    <name type="common">Soft-shell clam</name>
    <dbReference type="NCBI Taxonomy" id="6604"/>
    <lineage>
        <taxon>Eukaryota</taxon>
        <taxon>Metazoa</taxon>
        <taxon>Spiralia</taxon>
        <taxon>Lophotrochozoa</taxon>
        <taxon>Mollusca</taxon>
        <taxon>Bivalvia</taxon>
        <taxon>Autobranchia</taxon>
        <taxon>Heteroconchia</taxon>
        <taxon>Euheterodonta</taxon>
        <taxon>Imparidentia</taxon>
        <taxon>Neoheterodontei</taxon>
        <taxon>Myida</taxon>
        <taxon>Myoidea</taxon>
        <taxon>Myidae</taxon>
        <taxon>Mya</taxon>
    </lineage>
</organism>
<feature type="region of interest" description="C-terminal hotdog fold" evidence="4">
    <location>
        <begin position="963"/>
        <end position="1113"/>
    </location>
</feature>
<proteinExistence type="predicted"/>
<feature type="region of interest" description="N-terminal hotdog fold" evidence="4">
    <location>
        <begin position="818"/>
        <end position="950"/>
    </location>
</feature>
<dbReference type="InterPro" id="IPR049552">
    <property type="entry name" value="PKS_DH_N"/>
</dbReference>
<evidence type="ECO:0000259" key="5">
    <source>
        <dbReference type="PROSITE" id="PS50075"/>
    </source>
</evidence>
<dbReference type="Gene3D" id="3.40.50.720">
    <property type="entry name" value="NAD(P)-binding Rossmann-like Domain"/>
    <property type="match status" value="1"/>
</dbReference>
<feature type="active site" description="Proton acceptor; for dehydratase activity" evidence="4">
    <location>
        <position position="857"/>
    </location>
</feature>
<dbReference type="InterPro" id="IPR014030">
    <property type="entry name" value="Ketoacyl_synth_N"/>
</dbReference>
<dbReference type="InterPro" id="IPR049551">
    <property type="entry name" value="PKS_DH_C"/>
</dbReference>
<dbReference type="InterPro" id="IPR001227">
    <property type="entry name" value="Ac_transferase_dom_sf"/>
</dbReference>
<dbReference type="InterPro" id="IPR057326">
    <property type="entry name" value="KR_dom"/>
</dbReference>
<dbReference type="Gene3D" id="3.30.70.3290">
    <property type="match status" value="1"/>
</dbReference>
<evidence type="ECO:0000256" key="2">
    <source>
        <dbReference type="ARBA" id="ARBA00022553"/>
    </source>
</evidence>
<dbReference type="PROSITE" id="PS52019">
    <property type="entry name" value="PKS_MFAS_DH"/>
    <property type="match status" value="1"/>
</dbReference>
<dbReference type="SMART" id="SM00827">
    <property type="entry name" value="PKS_AT"/>
    <property type="match status" value="1"/>
</dbReference>
<feature type="active site" description="Proton donor; for dehydratase activity" evidence="4">
    <location>
        <position position="1026"/>
    </location>
</feature>
<feature type="domain" description="Ketosynthase family 3 (KS3)" evidence="6">
    <location>
        <begin position="3"/>
        <end position="362"/>
    </location>
</feature>
<dbReference type="InterPro" id="IPR036736">
    <property type="entry name" value="ACP-like_sf"/>
</dbReference>
<dbReference type="InterPro" id="IPR032821">
    <property type="entry name" value="PKS_assoc"/>
</dbReference>
<dbReference type="InterPro" id="IPR049900">
    <property type="entry name" value="PKS_mFAS_DH"/>
</dbReference>
<dbReference type="EMBL" id="CP111017">
    <property type="protein sequence ID" value="WAR08976.1"/>
    <property type="molecule type" value="Genomic_DNA"/>
</dbReference>
<dbReference type="InterPro" id="IPR036291">
    <property type="entry name" value="NAD(P)-bd_dom_sf"/>
</dbReference>
<dbReference type="PROSITE" id="PS50075">
    <property type="entry name" value="CARRIER"/>
    <property type="match status" value="1"/>
</dbReference>
<dbReference type="PANTHER" id="PTHR43775:SF37">
    <property type="entry name" value="SI:DKEY-61P9.11"/>
    <property type="match status" value="1"/>
</dbReference>
<dbReference type="Proteomes" id="UP001164746">
    <property type="component" value="Chromosome 6"/>
</dbReference>
<evidence type="ECO:0000313" key="9">
    <source>
        <dbReference type="Proteomes" id="UP001164746"/>
    </source>
</evidence>
<dbReference type="InterPro" id="IPR016036">
    <property type="entry name" value="Malonyl_transacylase_ACP-bd"/>
</dbReference>
<dbReference type="Pfam" id="PF08659">
    <property type="entry name" value="KR"/>
    <property type="match status" value="1"/>
</dbReference>
<reference evidence="8" key="1">
    <citation type="submission" date="2022-11" db="EMBL/GenBank/DDBJ databases">
        <title>Centuries of genome instability and evolution in soft-shell clam transmissible cancer (bioRxiv).</title>
        <authorList>
            <person name="Hart S.F.M."/>
            <person name="Yonemitsu M.A."/>
            <person name="Giersch R.M."/>
            <person name="Beal B.F."/>
            <person name="Arriagada G."/>
            <person name="Davis B.W."/>
            <person name="Ostrander E.A."/>
            <person name="Goff S.P."/>
            <person name="Metzger M.J."/>
        </authorList>
    </citation>
    <scope>NUCLEOTIDE SEQUENCE</scope>
    <source>
        <strain evidence="8">MELC-2E11</strain>
        <tissue evidence="8">Siphon/mantle</tissue>
    </source>
</reference>
<dbReference type="InterPro" id="IPR009081">
    <property type="entry name" value="PP-bd_ACP"/>
</dbReference>
<gene>
    <name evidence="8" type="ORF">MAR_018934</name>
</gene>
<name>A0ABY7EJK2_MYAAR</name>
<feature type="domain" description="Carrier" evidence="5">
    <location>
        <begin position="1944"/>
        <end position="2026"/>
    </location>
</feature>
<dbReference type="Pfam" id="PF00550">
    <property type="entry name" value="PP-binding"/>
    <property type="match status" value="1"/>
</dbReference>
<evidence type="ECO:0000256" key="1">
    <source>
        <dbReference type="ARBA" id="ARBA00022450"/>
    </source>
</evidence>
<keyword evidence="1" id="KW-0596">Phosphopantetheine</keyword>
<dbReference type="Gene3D" id="3.40.366.10">
    <property type="entry name" value="Malonyl-Coenzyme A Acyl Carrier Protein, domain 2"/>
    <property type="match status" value="1"/>
</dbReference>
<dbReference type="SUPFAM" id="SSF52151">
    <property type="entry name" value="FabD/lysophospholipase-like"/>
    <property type="match status" value="1"/>
</dbReference>
<dbReference type="Pfam" id="PF14765">
    <property type="entry name" value="PS-DH"/>
    <property type="match status" value="1"/>
</dbReference>
<dbReference type="SUPFAM" id="SSF47336">
    <property type="entry name" value="ACP-like"/>
    <property type="match status" value="1"/>
</dbReference>
<dbReference type="InterPro" id="IPR018201">
    <property type="entry name" value="Ketoacyl_synth_AS"/>
</dbReference>
<dbReference type="PROSITE" id="PS00606">
    <property type="entry name" value="KS3_1"/>
    <property type="match status" value="1"/>
</dbReference>
<keyword evidence="9" id="KW-1185">Reference proteome</keyword>
<dbReference type="SUPFAM" id="SSF55048">
    <property type="entry name" value="Probable ACP-binding domain of malonyl-CoA ACP transacylase"/>
    <property type="match status" value="1"/>
</dbReference>
<dbReference type="PROSITE" id="PS52004">
    <property type="entry name" value="KS3_2"/>
    <property type="match status" value="1"/>
</dbReference>
<dbReference type="Pfam" id="PF00698">
    <property type="entry name" value="Acyl_transf_1"/>
    <property type="match status" value="1"/>
</dbReference>
<keyword evidence="2" id="KW-0597">Phosphoprotein</keyword>
<dbReference type="Gene3D" id="1.10.1200.10">
    <property type="entry name" value="ACP-like"/>
    <property type="match status" value="1"/>
</dbReference>
<dbReference type="PANTHER" id="PTHR43775">
    <property type="entry name" value="FATTY ACID SYNTHASE"/>
    <property type="match status" value="1"/>
</dbReference>
<feature type="domain" description="PKS/mFAS DH" evidence="7">
    <location>
        <begin position="818"/>
        <end position="1113"/>
    </location>
</feature>
<dbReference type="CDD" id="cd00833">
    <property type="entry name" value="PKS"/>
    <property type="match status" value="1"/>
</dbReference>
<dbReference type="SMART" id="SM00825">
    <property type="entry name" value="PKS_KS"/>
    <property type="match status" value="1"/>
</dbReference>
<dbReference type="Pfam" id="PF02801">
    <property type="entry name" value="Ketoacyl-synt_C"/>
    <property type="match status" value="1"/>
</dbReference>
<evidence type="ECO:0000256" key="4">
    <source>
        <dbReference type="PROSITE-ProRule" id="PRU01363"/>
    </source>
</evidence>
<dbReference type="Gene3D" id="3.10.129.110">
    <property type="entry name" value="Polyketide synthase dehydratase"/>
    <property type="match status" value="1"/>
</dbReference>
<dbReference type="InterPro" id="IPR013968">
    <property type="entry name" value="PKS_KR"/>
</dbReference>
<dbReference type="Pfam" id="PF21089">
    <property type="entry name" value="PKS_DH_N"/>
    <property type="match status" value="1"/>
</dbReference>
<dbReference type="InterPro" id="IPR014043">
    <property type="entry name" value="Acyl_transferase_dom"/>
</dbReference>
<dbReference type="Pfam" id="PF00109">
    <property type="entry name" value="ketoacyl-synt"/>
    <property type="match status" value="2"/>
</dbReference>
<dbReference type="SUPFAM" id="SSF51735">
    <property type="entry name" value="NAD(P)-binding Rossmann-fold domains"/>
    <property type="match status" value="1"/>
</dbReference>
<evidence type="ECO:0000313" key="8">
    <source>
        <dbReference type="EMBL" id="WAR08976.1"/>
    </source>
</evidence>
<evidence type="ECO:0000259" key="6">
    <source>
        <dbReference type="PROSITE" id="PS52004"/>
    </source>
</evidence>
<dbReference type="InterPro" id="IPR016039">
    <property type="entry name" value="Thiolase-like"/>
</dbReference>
<evidence type="ECO:0000259" key="7">
    <source>
        <dbReference type="PROSITE" id="PS52019"/>
    </source>
</evidence>
<dbReference type="InterPro" id="IPR020841">
    <property type="entry name" value="PKS_Beta-ketoAc_synthase_dom"/>
</dbReference>
<dbReference type="Gene3D" id="3.40.47.10">
    <property type="match status" value="2"/>
</dbReference>
<accession>A0ABY7EJK2</accession>
<evidence type="ECO:0000256" key="3">
    <source>
        <dbReference type="ARBA" id="ARBA00022679"/>
    </source>
</evidence>
<dbReference type="InterPro" id="IPR014031">
    <property type="entry name" value="Ketoacyl_synth_C"/>
</dbReference>
<protein>
    <submittedName>
        <fullName evidence="8">PPSD-like protein</fullName>
    </submittedName>
</protein>
<dbReference type="SMART" id="SM00822">
    <property type="entry name" value="PKS_KR"/>
    <property type="match status" value="1"/>
</dbReference>
<keyword evidence="3" id="KW-0808">Transferase</keyword>
<dbReference type="InterPro" id="IPR042104">
    <property type="entry name" value="PKS_dehydratase_sf"/>
</dbReference>
<sequence>MADAEVAIVGIGCRFPGADNVDEFWKVLKNGENHVIDVPLTRWDHSKFYDPDPDAPGKTYVRQAGFVLNAESWDPEFFGISETEAALVDPQQRMVLTCTHMALEDGGITRKELAESQTGVYIAGPALTIETACSSSMVAVDTAIMALKMARMVSPSSQCRTFTKYADGYARGEGCGIVVLKRLKDALRDGNKIRATIKSGVNQDGHNVTPISAPSSKAQIELIESMYRRYGIDKDSIQVIEAHGTGTPIGDPTETFALGTVLGEHRQKTTYIGSVKTNLGHLESAAGVAGIIKTLLMMEHEIIVPSLWYRKENENPRLNLEKYAFAVPVQCLDWPRGVSNKRIACVNSFGFGGTNSHVVLEQYERKDEQSSGSENSLPFIFVLSGLDLDTLKANIKNFQTRLSGNSYDLANLSYTTIFKRDLWGERIAVTASSQADLQHALLEKLETVENRKPNQDLNGRNLVFVFCGVGTVWKGMGKDLLRVQCFRNNVEQIDKQINQLTGWSIAKKIKEQSPDILNDPMVGHIAIFTYQVALAELWKFYGVVPNSVVGISVGEVAAAYVAGELDLESATKVIYHRSRILAEANEGSMAVVMNVPIEEIEDCLASHDSLSIAVFLSPISCTVSGEIHDIDWLKAILREKYENVKIIRLDVQCGYHSKFVHKASQELGKVYIDLKRKDRGVPLISTVTGNKIKEGQMSTVGYWCENIRNPVMFTEAIRNAADVEHTAIYLEIGPGSALNAHVNDIFQGKPMINVVSVKPQKEGQTISKAICTLAESKMDLRWDHITPSSQMPSTAIPVYQLKQDKTLFQGHIMLEKVHGISNTSAQSSFITEIESSKFGAQFKAHVDASNAPYIFEHFVKGKNILPGAFYTEIALKVGTTLLDSNETHIDMSLEFLKPVDLTHSKTFVFVVSTRQQNSGIRFTVKLGDVVFCRGWVYKHALAVESSHVDCATLKASLVTGDKIAYKTKTQIYEDLRTAGFEYGPSFQLLQGMLTNGKEAVCEVDASRSVIDACHNKSLNVHPTLIDAMMQTTFMENKMIHRKHVSFVPAGMEKINVYKNPSRKMTVYTKKTNETNLDSGHQLHFSMRMFDSSGCLVASVDNFTTYSRINDSMAPCELKYTLEWLFEGRKSHQNMIDSLKQIQSNKEKRVMFVGPNWNDELNAVPYMDEIVVLENEIGDSVNEYAHKITGSNRFTEAGIEIRAIVYFVGGHTLKSINGVENVENICSYVKGNVMLLNDLVLRSDTLEYRLPIYVVTENSQSTFQKYDTETSLVGNELWGSVRSLNAEFTHGQITMIDLQPSLQETCQKLVHFINQETEDKNAVFGNQVVIGREGVYFAHLLRNPTFIPTPMYANATHTTHTSEQEQALMKNTNDGEEEFYLTDTSTSKLDITNGMRLPSTRIIQVQKAVVLPSNIVNTFHYNDSKPNLSEENCEVIGVEFVGSIVERKQQRKNEHVQNVVCVHLTKTKTFLSVNKDFVFKLKEISDYYPGLLSFLIICFRIAKSVKAYFSVTVLWENPNEREFEILRHVLMYVHPIEVSLNGSSADVVVVVQYQSETKLFTMLPRCKKIVALFKDLPVTTKRCLNLSSKIEVISITDVFGNNAIPAHLRKVSRWLKRNKRLKVLHSLAENNEHVGTSILPMQTIDIANRNNSYLPTRNPLYSLLKKDGMYIVTGGLTGLGWETMKMLAELGAGYLVSVSRRPASVELRKEIQTLERKFDCTIMCLSGDVCDFKSMDAIFLQLGKIGDSDTSLKGIFHLAGIVDSQILSNMDETHLDRVLMPKVKGTLNLHLLSANTDLDYFVVSSSIASFFGFPGQSNYGAANCFMDAFISWRRSKGLPGQSINWGALYIGMSAQKKVKETFETRGIRLLQELEVKSCFKDALLHNISNVVYADMNWDFASTFLKSNAAAVWNIQFLDIVIDEFATPTGTQFNQIVFDLEALLASDRLAQISALKEVILHCGREVFGVHRHSLNMSVTFHEVGMDSFESMTLTNVLQTITGCRIPLSLLADGSKTLSDVVNYLHFELFVEST</sequence>
<dbReference type="Pfam" id="PF16197">
    <property type="entry name" value="KAsynt_C_assoc"/>
    <property type="match status" value="1"/>
</dbReference>
<dbReference type="InterPro" id="IPR016035">
    <property type="entry name" value="Acyl_Trfase/lysoPLipase"/>
</dbReference>